<sequence length="125" mass="14193">MLSPQQKYQQLSAQTATPIQLVLMLYDGAIRFSKQGIEGIEQKRYDVANTFLCKAEAIVHELMGSLNFSYEISQSLSQIYEYVLHNLIQANLKKDVSLVHEALVHLQELREAWRQISKTAVAVGN</sequence>
<dbReference type="AlphaFoldDB" id="A0A7X4YXE1"/>
<comment type="caution">
    <text evidence="6">The sequence shown here is derived from an EMBL/GenBank/DDBJ whole genome shotgun (WGS) entry which is preliminary data.</text>
</comment>
<protein>
    <submittedName>
        <fullName evidence="6">Flagellar export chaperone FliS</fullName>
    </submittedName>
</protein>
<keyword evidence="4" id="KW-1005">Bacterial flagellum biogenesis</keyword>
<dbReference type="Pfam" id="PF02561">
    <property type="entry name" value="FliS"/>
    <property type="match status" value="1"/>
</dbReference>
<dbReference type="GO" id="GO:0071973">
    <property type="term" value="P:bacterial-type flagellum-dependent cell motility"/>
    <property type="evidence" value="ECO:0007669"/>
    <property type="project" value="TreeGrafter"/>
</dbReference>
<dbReference type="Gene3D" id="1.20.120.340">
    <property type="entry name" value="Flagellar protein FliS"/>
    <property type="match status" value="1"/>
</dbReference>
<keyword evidence="6" id="KW-0966">Cell projection</keyword>
<gene>
    <name evidence="6" type="primary">fliS</name>
    <name evidence="6" type="ORF">GT003_29690</name>
</gene>
<dbReference type="GO" id="GO:0005829">
    <property type="term" value="C:cytosol"/>
    <property type="evidence" value="ECO:0007669"/>
    <property type="project" value="UniProtKB-SubCell"/>
</dbReference>
<comment type="subcellular location">
    <subcellularLocation>
        <location evidence="1">Cytoplasm</location>
        <location evidence="1">Cytosol</location>
    </subcellularLocation>
</comment>
<dbReference type="PANTHER" id="PTHR34773:SF1">
    <property type="entry name" value="FLAGELLAR SECRETION CHAPERONE FLIS"/>
    <property type="match status" value="1"/>
</dbReference>
<evidence type="ECO:0000313" key="7">
    <source>
        <dbReference type="Proteomes" id="UP000558113"/>
    </source>
</evidence>
<dbReference type="SUPFAM" id="SSF101116">
    <property type="entry name" value="Flagellar export chaperone FliS"/>
    <property type="match status" value="1"/>
</dbReference>
<dbReference type="GO" id="GO:0044780">
    <property type="term" value="P:bacterial-type flagellum assembly"/>
    <property type="evidence" value="ECO:0007669"/>
    <property type="project" value="InterPro"/>
</dbReference>
<proteinExistence type="inferred from homology"/>
<keyword evidence="6" id="KW-0282">Flagellum</keyword>
<dbReference type="InterPro" id="IPR036584">
    <property type="entry name" value="FliS_sf"/>
</dbReference>
<dbReference type="Proteomes" id="UP000558113">
    <property type="component" value="Unassembled WGS sequence"/>
</dbReference>
<dbReference type="InterPro" id="IPR003713">
    <property type="entry name" value="FliS"/>
</dbReference>
<organism evidence="6 7">
    <name type="scientific">Paenibacillus sacheonensis</name>
    <dbReference type="NCBI Taxonomy" id="742054"/>
    <lineage>
        <taxon>Bacteria</taxon>
        <taxon>Bacillati</taxon>
        <taxon>Bacillota</taxon>
        <taxon>Bacilli</taxon>
        <taxon>Bacillales</taxon>
        <taxon>Paenibacillaceae</taxon>
        <taxon>Paenibacillus</taxon>
    </lineage>
</organism>
<evidence type="ECO:0000256" key="2">
    <source>
        <dbReference type="ARBA" id="ARBA00008787"/>
    </source>
</evidence>
<dbReference type="OrthoDB" id="1524959at2"/>
<comment type="similarity">
    <text evidence="2">Belongs to the FliS family.</text>
</comment>
<dbReference type="PANTHER" id="PTHR34773">
    <property type="entry name" value="FLAGELLAR SECRETION CHAPERONE FLIS"/>
    <property type="match status" value="1"/>
</dbReference>
<keyword evidence="7" id="KW-1185">Reference proteome</keyword>
<dbReference type="RefSeq" id="WP_161704859.1">
    <property type="nucleotide sequence ID" value="NZ_JAAAMU010000027.1"/>
</dbReference>
<evidence type="ECO:0000256" key="5">
    <source>
        <dbReference type="ARBA" id="ARBA00023186"/>
    </source>
</evidence>
<keyword evidence="5" id="KW-0143">Chaperone</keyword>
<evidence type="ECO:0000256" key="3">
    <source>
        <dbReference type="ARBA" id="ARBA00022490"/>
    </source>
</evidence>
<dbReference type="PIRSF" id="PIRSF039090">
    <property type="entry name" value="Flis"/>
    <property type="match status" value="1"/>
</dbReference>
<dbReference type="EMBL" id="JAAAMU010000027">
    <property type="protein sequence ID" value="NBC73154.1"/>
    <property type="molecule type" value="Genomic_DNA"/>
</dbReference>
<evidence type="ECO:0000313" key="6">
    <source>
        <dbReference type="EMBL" id="NBC73154.1"/>
    </source>
</evidence>
<keyword evidence="3" id="KW-0963">Cytoplasm</keyword>
<name>A0A7X4YXE1_9BACL</name>
<dbReference type="NCBIfam" id="TIGR00208">
    <property type="entry name" value="fliS"/>
    <property type="match status" value="1"/>
</dbReference>
<reference evidence="6 7" key="1">
    <citation type="submission" date="2020-01" db="EMBL/GenBank/DDBJ databases">
        <title>Paenibacillus soybeanensis sp. nov. isolated from the nodules of soybean (Glycine max(L.) Merr).</title>
        <authorList>
            <person name="Wang H."/>
        </authorList>
    </citation>
    <scope>NUCLEOTIDE SEQUENCE [LARGE SCALE GENOMIC DNA]</scope>
    <source>
        <strain evidence="6 7">DSM 23054</strain>
    </source>
</reference>
<dbReference type="CDD" id="cd16098">
    <property type="entry name" value="FliS"/>
    <property type="match status" value="1"/>
</dbReference>
<evidence type="ECO:0000256" key="4">
    <source>
        <dbReference type="ARBA" id="ARBA00022795"/>
    </source>
</evidence>
<accession>A0A7X4YXE1</accession>
<keyword evidence="6" id="KW-0969">Cilium</keyword>
<evidence type="ECO:0000256" key="1">
    <source>
        <dbReference type="ARBA" id="ARBA00004514"/>
    </source>
</evidence>